<dbReference type="PANTHER" id="PTHR10380">
    <property type="entry name" value="CUTICLE PROTEIN"/>
    <property type="match status" value="1"/>
</dbReference>
<evidence type="ECO:0000313" key="4">
    <source>
        <dbReference type="EMBL" id="CAH1716264.1"/>
    </source>
</evidence>
<dbReference type="AlphaFoldDB" id="A0A9P0IWK4"/>
<dbReference type="InterPro" id="IPR050468">
    <property type="entry name" value="Cuticle_Struct_Prot"/>
</dbReference>
<keyword evidence="3" id="KW-0732">Signal</keyword>
<keyword evidence="1 2" id="KW-0193">Cuticle</keyword>
<dbReference type="GO" id="GO:0008010">
    <property type="term" value="F:structural constituent of chitin-based larval cuticle"/>
    <property type="evidence" value="ECO:0007669"/>
    <property type="project" value="TreeGrafter"/>
</dbReference>
<protein>
    <submittedName>
        <fullName evidence="4">Uncharacterized protein</fullName>
    </submittedName>
</protein>
<dbReference type="EMBL" id="OU895877">
    <property type="protein sequence ID" value="CAH1716264.1"/>
    <property type="molecule type" value="Genomic_DNA"/>
</dbReference>
<proteinExistence type="predicted"/>
<evidence type="ECO:0000313" key="5">
    <source>
        <dbReference type="Proteomes" id="UP001153620"/>
    </source>
</evidence>
<reference evidence="4" key="1">
    <citation type="submission" date="2022-01" db="EMBL/GenBank/DDBJ databases">
        <authorList>
            <person name="King R."/>
        </authorList>
    </citation>
    <scope>NUCLEOTIDE SEQUENCE</scope>
</reference>
<reference evidence="4" key="2">
    <citation type="submission" date="2022-10" db="EMBL/GenBank/DDBJ databases">
        <authorList>
            <consortium name="ENA_rothamsted_submissions"/>
            <consortium name="culmorum"/>
            <person name="King R."/>
        </authorList>
    </citation>
    <scope>NUCLEOTIDE SEQUENCE</scope>
</reference>
<feature type="chain" id="PRO_5040467173" evidence="3">
    <location>
        <begin position="18"/>
        <end position="110"/>
    </location>
</feature>
<gene>
    <name evidence="4" type="ORF">CHIRRI_LOCUS4262</name>
</gene>
<organism evidence="4 5">
    <name type="scientific">Chironomus riparius</name>
    <dbReference type="NCBI Taxonomy" id="315576"/>
    <lineage>
        <taxon>Eukaryota</taxon>
        <taxon>Metazoa</taxon>
        <taxon>Ecdysozoa</taxon>
        <taxon>Arthropoda</taxon>
        <taxon>Hexapoda</taxon>
        <taxon>Insecta</taxon>
        <taxon>Pterygota</taxon>
        <taxon>Neoptera</taxon>
        <taxon>Endopterygota</taxon>
        <taxon>Diptera</taxon>
        <taxon>Nematocera</taxon>
        <taxon>Chironomoidea</taxon>
        <taxon>Chironomidae</taxon>
        <taxon>Chironominae</taxon>
        <taxon>Chironomus</taxon>
    </lineage>
</organism>
<dbReference type="Proteomes" id="UP001153620">
    <property type="component" value="Chromosome 1"/>
</dbReference>
<evidence type="ECO:0000256" key="2">
    <source>
        <dbReference type="PROSITE-ProRule" id="PRU00497"/>
    </source>
</evidence>
<evidence type="ECO:0000256" key="1">
    <source>
        <dbReference type="ARBA" id="ARBA00022460"/>
    </source>
</evidence>
<dbReference type="GO" id="GO:0062129">
    <property type="term" value="C:chitin-based extracellular matrix"/>
    <property type="evidence" value="ECO:0007669"/>
    <property type="project" value="TreeGrafter"/>
</dbReference>
<dbReference type="PRINTS" id="PR00947">
    <property type="entry name" value="CUTICLE"/>
</dbReference>
<evidence type="ECO:0000256" key="3">
    <source>
        <dbReference type="SAM" id="SignalP"/>
    </source>
</evidence>
<accession>A0A9P0IWK4</accession>
<dbReference type="Pfam" id="PF00379">
    <property type="entry name" value="Chitin_bind_4"/>
    <property type="match status" value="1"/>
</dbReference>
<name>A0A9P0IWK4_9DIPT</name>
<dbReference type="OrthoDB" id="7744280at2759"/>
<keyword evidence="5" id="KW-1185">Reference proteome</keyword>
<feature type="signal peptide" evidence="3">
    <location>
        <begin position="1"/>
        <end position="17"/>
    </location>
</feature>
<dbReference type="PANTHER" id="PTHR10380:SF173">
    <property type="entry name" value="CUTICULAR PROTEIN 47EF, ISOFORM C-RELATED"/>
    <property type="match status" value="1"/>
</dbReference>
<dbReference type="PROSITE" id="PS51155">
    <property type="entry name" value="CHIT_BIND_RR_2"/>
    <property type="match status" value="1"/>
</dbReference>
<sequence>MFKFLTALTAVICISLAFPQAPDASASSSKDAEAVVISNTGSDDSAGNFASNFETSNNIKSEAKGSLRELTSENGTKTFGEVQEGSYSYVGDDGKTYAVKWIADENGKFN</sequence>
<dbReference type="InterPro" id="IPR000618">
    <property type="entry name" value="Insect_cuticle"/>
</dbReference>